<evidence type="ECO:0000256" key="6">
    <source>
        <dbReference type="SAM" id="SignalP"/>
    </source>
</evidence>
<feature type="compositionally biased region" description="Low complexity" evidence="5">
    <location>
        <begin position="28"/>
        <end position="47"/>
    </location>
</feature>
<evidence type="ECO:0000256" key="1">
    <source>
        <dbReference type="ARBA" id="ARBA00011245"/>
    </source>
</evidence>
<dbReference type="InterPro" id="IPR019207">
    <property type="entry name" value="DUF2092"/>
</dbReference>
<evidence type="ECO:0000313" key="7">
    <source>
        <dbReference type="EMBL" id="QSX78795.1"/>
    </source>
</evidence>
<sequence length="278" mass="30295">MHRGISLAAVLAAALVLPAAQAAPAQAAPAEPASAQQQAPAPPASDEAVYREPQPVVTRDARAVLDRMTAYLNGLDSFTVEAQVSRDETLPFGYKLQNNETARMTVQRPNRMRVDVDGDIKHRSYYYDGTTLTMLAPDEGVYASTPAPATVGEVVNGLLNNGVELPLIDVLRQGFQGSLLEGVRFGLLVGESTIDGVLTDHLAFRQPTIDWQLWVAKNGQPRKLLITTRYEVGDPQYQANLSWTEKPRIPADTFRFTAPKGAREIQFHSMRGTPSAGE</sequence>
<name>A0A974Y1Q5_9GAMM</name>
<organism evidence="7 8">
    <name type="scientific">Agrilutibacter solisilvae</name>
    <dbReference type="NCBI Taxonomy" id="2763317"/>
    <lineage>
        <taxon>Bacteria</taxon>
        <taxon>Pseudomonadati</taxon>
        <taxon>Pseudomonadota</taxon>
        <taxon>Gammaproteobacteria</taxon>
        <taxon>Lysobacterales</taxon>
        <taxon>Lysobacteraceae</taxon>
        <taxon>Agrilutibacter</taxon>
    </lineage>
</organism>
<keyword evidence="8" id="KW-1185">Reference proteome</keyword>
<dbReference type="EMBL" id="CP071518">
    <property type="protein sequence ID" value="QSX78795.1"/>
    <property type="molecule type" value="Genomic_DNA"/>
</dbReference>
<keyword evidence="2" id="KW-0813">Transport</keyword>
<keyword evidence="3 6" id="KW-0732">Signal</keyword>
<evidence type="ECO:0000313" key="8">
    <source>
        <dbReference type="Proteomes" id="UP000639274"/>
    </source>
</evidence>
<dbReference type="Proteomes" id="UP000639274">
    <property type="component" value="Chromosome"/>
</dbReference>
<evidence type="ECO:0000256" key="4">
    <source>
        <dbReference type="ARBA" id="ARBA00022927"/>
    </source>
</evidence>
<dbReference type="KEGG" id="lsf:I8J32_002370"/>
<proteinExistence type="predicted"/>
<evidence type="ECO:0000256" key="5">
    <source>
        <dbReference type="SAM" id="MobiDB-lite"/>
    </source>
</evidence>
<protein>
    <submittedName>
        <fullName evidence="7">DUF2092 domain-containing protein</fullName>
    </submittedName>
</protein>
<dbReference type="Pfam" id="PF09865">
    <property type="entry name" value="DUF2092"/>
    <property type="match status" value="1"/>
</dbReference>
<evidence type="ECO:0000256" key="2">
    <source>
        <dbReference type="ARBA" id="ARBA00022448"/>
    </source>
</evidence>
<dbReference type="SUPFAM" id="SSF89392">
    <property type="entry name" value="Prokaryotic lipoproteins and lipoprotein localization factors"/>
    <property type="match status" value="1"/>
</dbReference>
<feature type="chain" id="PRO_5036918074" evidence="6">
    <location>
        <begin position="23"/>
        <end position="278"/>
    </location>
</feature>
<feature type="signal peptide" evidence="6">
    <location>
        <begin position="1"/>
        <end position="22"/>
    </location>
</feature>
<dbReference type="GO" id="GO:0015031">
    <property type="term" value="P:protein transport"/>
    <property type="evidence" value="ECO:0007669"/>
    <property type="project" value="UniProtKB-KW"/>
</dbReference>
<accession>A0A974Y1Q5</accession>
<comment type="subunit">
    <text evidence="1">Monomer.</text>
</comment>
<dbReference type="RefSeq" id="WP_200615429.1">
    <property type="nucleotide sequence ID" value="NZ_CP071518.1"/>
</dbReference>
<dbReference type="AlphaFoldDB" id="A0A974Y1Q5"/>
<dbReference type="Gene3D" id="2.50.20.10">
    <property type="entry name" value="Lipoprotein localisation LolA/LolB/LppX"/>
    <property type="match status" value="1"/>
</dbReference>
<gene>
    <name evidence="7" type="ORF">I8J32_002370</name>
</gene>
<dbReference type="InterPro" id="IPR029046">
    <property type="entry name" value="LolA/LolB/LppX"/>
</dbReference>
<keyword evidence="4" id="KW-0653">Protein transport</keyword>
<evidence type="ECO:0000256" key="3">
    <source>
        <dbReference type="ARBA" id="ARBA00022729"/>
    </source>
</evidence>
<feature type="region of interest" description="Disordered" evidence="5">
    <location>
        <begin position="28"/>
        <end position="55"/>
    </location>
</feature>
<reference evidence="7 8" key="1">
    <citation type="submission" date="2021-03" db="EMBL/GenBank/DDBJ databases">
        <title>Lysobacter sp. nov. isolated from soil of gangwondo yeongwol, south Korea.</title>
        <authorList>
            <person name="Kim K.R."/>
            <person name="Kim K.H."/>
            <person name="Jeon C.O."/>
        </authorList>
    </citation>
    <scope>NUCLEOTIDE SEQUENCE [LARGE SCALE GENOMIC DNA]</scope>
    <source>
        <strain evidence="7 8">R19</strain>
    </source>
</reference>